<comment type="caution">
    <text evidence="2">The sequence shown here is derived from an EMBL/GenBank/DDBJ whole genome shotgun (WGS) entry which is preliminary data.</text>
</comment>
<protein>
    <submittedName>
        <fullName evidence="2">Uncharacterized protein</fullName>
    </submittedName>
</protein>
<dbReference type="STRING" id="1215338.A0A059J3X8"/>
<reference evidence="2 3" key="1">
    <citation type="submission" date="2014-02" db="EMBL/GenBank/DDBJ databases">
        <title>The Genome Sequence of Trichophyton interdigitale MR816.</title>
        <authorList>
            <consortium name="The Broad Institute Genomics Platform"/>
            <person name="Cuomo C.A."/>
            <person name="White T.C."/>
            <person name="Graser Y."/>
            <person name="Martinez-Rossi N."/>
            <person name="Heitman J."/>
            <person name="Young S.K."/>
            <person name="Zeng Q."/>
            <person name="Gargeya S."/>
            <person name="Abouelleil A."/>
            <person name="Alvarado L."/>
            <person name="Chapman S.B."/>
            <person name="Gainer-Dewar J."/>
            <person name="Goldberg J."/>
            <person name="Griggs A."/>
            <person name="Gujja S."/>
            <person name="Hansen M."/>
            <person name="Howarth C."/>
            <person name="Imamovic A."/>
            <person name="Larimer J."/>
            <person name="Martinez D."/>
            <person name="Murphy C."/>
            <person name="Pearson M.D."/>
            <person name="Persinoti G."/>
            <person name="Poon T."/>
            <person name="Priest M."/>
            <person name="Roberts A.D."/>
            <person name="Saif S."/>
            <person name="Shea T.D."/>
            <person name="Sykes S.N."/>
            <person name="Wortman J."/>
            <person name="Nusbaum C."/>
            <person name="Birren B."/>
        </authorList>
    </citation>
    <scope>NUCLEOTIDE SEQUENCE [LARGE SCALE GENOMIC DNA]</scope>
    <source>
        <strain evidence="2 3">MR816</strain>
    </source>
</reference>
<feature type="compositionally biased region" description="Low complexity" evidence="1">
    <location>
        <begin position="346"/>
        <end position="366"/>
    </location>
</feature>
<accession>A0A059J3X8</accession>
<feature type="compositionally biased region" description="Low complexity" evidence="1">
    <location>
        <begin position="69"/>
        <end position="81"/>
    </location>
</feature>
<feature type="compositionally biased region" description="Basic and acidic residues" evidence="1">
    <location>
        <begin position="438"/>
        <end position="462"/>
    </location>
</feature>
<dbReference type="OMA" id="FVRRCFP"/>
<dbReference type="EMBL" id="AOKY01000377">
    <property type="protein sequence ID" value="KDB22167.1"/>
    <property type="molecule type" value="Genomic_DNA"/>
</dbReference>
<evidence type="ECO:0000313" key="3">
    <source>
        <dbReference type="Proteomes" id="UP000024533"/>
    </source>
</evidence>
<evidence type="ECO:0000313" key="2">
    <source>
        <dbReference type="EMBL" id="KDB22167.1"/>
    </source>
</evidence>
<feature type="region of interest" description="Disordered" evidence="1">
    <location>
        <begin position="51"/>
        <end position="95"/>
    </location>
</feature>
<dbReference type="Proteomes" id="UP000024533">
    <property type="component" value="Unassembled WGS sequence"/>
</dbReference>
<gene>
    <name evidence="2" type="ORF">H109_05956</name>
</gene>
<feature type="compositionally biased region" description="Basic and acidic residues" evidence="1">
    <location>
        <begin position="330"/>
        <end position="339"/>
    </location>
</feature>
<organism evidence="2 3">
    <name type="scientific">Trichophyton interdigitale (strain MR816)</name>
    <dbReference type="NCBI Taxonomy" id="1215338"/>
    <lineage>
        <taxon>Eukaryota</taxon>
        <taxon>Fungi</taxon>
        <taxon>Dikarya</taxon>
        <taxon>Ascomycota</taxon>
        <taxon>Pezizomycotina</taxon>
        <taxon>Eurotiomycetes</taxon>
        <taxon>Eurotiomycetidae</taxon>
        <taxon>Onygenales</taxon>
        <taxon>Arthrodermataceae</taxon>
        <taxon>Trichophyton</taxon>
    </lineage>
</organism>
<name>A0A059J3X8_TRIIM</name>
<sequence>MYVMNSQNSSSAPSGSEGAALPWILEHLLAYPGSYEIPLRTMYTLNSSPRMTDLSSVSPTLNGSAFSKAGTTPSPTGSAPSSRHEKHGSSDSSMSDTAARFKAQMMAQIAQLPSQPASLPPSFITSFVRRSFPPVLEEVDFPQALTALDYLRDLENRRKREVVNAFDRLGLTGTESERQELSRRYPGVLAWLNKIQENERNVIALYTQVYLRIRYWALVNEMLLTPFNRYNCIALLNTLFPPLDSRPPTPHLNGKLLLDHRMRFYDYICSFEKKGVQVLKHVIEQDKRPEDKTGWPVARCMIDRYLDLANSMINECSEVTGCQHFAEASEGQRKGRKVDSGISFASSERPSTSGSSSSSSKNLTKPSTPPSQSPQLKGTNGSTLEKIAREIKKLKSRGDLRDAAKEPKRPNTVKKIKSSGLLRETMRGLSLSDEPTFDPDKFKQQRKQWEAKNAHKLRQAAE</sequence>
<feature type="compositionally biased region" description="Basic and acidic residues" evidence="1">
    <location>
        <begin position="386"/>
        <end position="409"/>
    </location>
</feature>
<dbReference type="AlphaFoldDB" id="A0A059J3X8"/>
<evidence type="ECO:0000256" key="1">
    <source>
        <dbReference type="SAM" id="MobiDB-lite"/>
    </source>
</evidence>
<feature type="region of interest" description="Disordered" evidence="1">
    <location>
        <begin position="327"/>
        <end position="462"/>
    </location>
</feature>
<keyword evidence="3" id="KW-1185">Reference proteome</keyword>
<dbReference type="OrthoDB" id="3533623at2759"/>
<proteinExistence type="predicted"/>
<dbReference type="HOGENOM" id="CLU_048020_0_0_1"/>
<feature type="compositionally biased region" description="Polar residues" evidence="1">
    <location>
        <begin position="51"/>
        <end position="65"/>
    </location>
</feature>